<dbReference type="GO" id="GO:0003678">
    <property type="term" value="F:DNA helicase activity"/>
    <property type="evidence" value="ECO:0007669"/>
    <property type="project" value="UniProtKB-EC"/>
</dbReference>
<dbReference type="InterPro" id="IPR033454">
    <property type="entry name" value="RecG_wedge"/>
</dbReference>
<dbReference type="PROSITE" id="PS51192">
    <property type="entry name" value="HELICASE_ATP_BIND_1"/>
    <property type="match status" value="1"/>
</dbReference>
<dbReference type="PANTHER" id="PTHR47964:SF1">
    <property type="entry name" value="ATP-DEPENDENT DNA HELICASE HOMOLOG RECG, CHLOROPLASTIC"/>
    <property type="match status" value="1"/>
</dbReference>
<proteinExistence type="predicted"/>
<keyword evidence="1" id="KW-0547">Nucleotide-binding</keyword>
<dbReference type="Gene3D" id="2.40.50.140">
    <property type="entry name" value="Nucleic acid-binding proteins"/>
    <property type="match status" value="1"/>
</dbReference>
<dbReference type="SUPFAM" id="SSF50249">
    <property type="entry name" value="Nucleic acid-binding proteins"/>
    <property type="match status" value="1"/>
</dbReference>
<evidence type="ECO:0000256" key="3">
    <source>
        <dbReference type="ARBA" id="ARBA00022801"/>
    </source>
</evidence>
<dbReference type="PROSITE" id="PS51194">
    <property type="entry name" value="HELICASE_CTER"/>
    <property type="match status" value="1"/>
</dbReference>
<dbReference type="InterPro" id="IPR001650">
    <property type="entry name" value="Helicase_C-like"/>
</dbReference>
<dbReference type="Pfam" id="PF17191">
    <property type="entry name" value="RecG_wedge"/>
    <property type="match status" value="1"/>
</dbReference>
<keyword evidence="4 11" id="KW-0347">Helicase</keyword>
<evidence type="ECO:0000256" key="4">
    <source>
        <dbReference type="ARBA" id="ARBA00022806"/>
    </source>
</evidence>
<gene>
    <name evidence="11" type="ORF">QRT05_10170</name>
</gene>
<protein>
    <recommendedName>
        <fullName evidence="8">Probable DNA 3'-5' helicase RecG</fullName>
    </recommendedName>
</protein>
<comment type="caution">
    <text evidence="11">The sequence shown here is derived from an EMBL/GenBank/DDBJ whole genome shotgun (WGS) entry which is preliminary data.</text>
</comment>
<reference evidence="11 12" key="1">
    <citation type="submission" date="2023-06" db="EMBL/GenBank/DDBJ databases">
        <title>Cellulomonas sp. MW9 Whole genome sequence.</title>
        <authorList>
            <person name="Park S."/>
        </authorList>
    </citation>
    <scope>NUCLEOTIDE SEQUENCE [LARGE SCALE GENOMIC DNA]</scope>
    <source>
        <strain evidence="11 12">MW9</strain>
    </source>
</reference>
<keyword evidence="2" id="KW-0227">DNA damage</keyword>
<dbReference type="SUPFAM" id="SSF52540">
    <property type="entry name" value="P-loop containing nucleoside triphosphate hydrolases"/>
    <property type="match status" value="2"/>
</dbReference>
<dbReference type="GO" id="GO:0016787">
    <property type="term" value="F:hydrolase activity"/>
    <property type="evidence" value="ECO:0007669"/>
    <property type="project" value="UniProtKB-KW"/>
</dbReference>
<dbReference type="InterPro" id="IPR011545">
    <property type="entry name" value="DEAD/DEAH_box_helicase_dom"/>
</dbReference>
<name>A0ABT7S7V1_9CELL</name>
<evidence type="ECO:0000256" key="8">
    <source>
        <dbReference type="ARBA" id="ARBA00049819"/>
    </source>
</evidence>
<dbReference type="PANTHER" id="PTHR47964">
    <property type="entry name" value="ATP-DEPENDENT DNA HELICASE HOMOLOG RECG, CHLOROPLASTIC"/>
    <property type="match status" value="1"/>
</dbReference>
<organism evidence="11 12">
    <name type="scientific">Cellulomonas edaphi</name>
    <dbReference type="NCBI Taxonomy" id="3053468"/>
    <lineage>
        <taxon>Bacteria</taxon>
        <taxon>Bacillati</taxon>
        <taxon>Actinomycetota</taxon>
        <taxon>Actinomycetes</taxon>
        <taxon>Micrococcales</taxon>
        <taxon>Cellulomonadaceae</taxon>
        <taxon>Cellulomonas</taxon>
    </lineage>
</organism>
<accession>A0ABT7S7V1</accession>
<keyword evidence="3 11" id="KW-0378">Hydrolase</keyword>
<feature type="domain" description="Helicase C-terminal" evidence="10">
    <location>
        <begin position="495"/>
        <end position="655"/>
    </location>
</feature>
<dbReference type="SMART" id="SM00490">
    <property type="entry name" value="HELICc"/>
    <property type="match status" value="1"/>
</dbReference>
<keyword evidence="5" id="KW-0067">ATP-binding</keyword>
<dbReference type="InterPro" id="IPR027417">
    <property type="entry name" value="P-loop_NTPase"/>
</dbReference>
<keyword evidence="7" id="KW-0234">DNA repair</keyword>
<dbReference type="InterPro" id="IPR047112">
    <property type="entry name" value="RecG/Mfd"/>
</dbReference>
<dbReference type="RefSeq" id="WP_289447403.1">
    <property type="nucleotide sequence ID" value="NZ_JAUCGR010000002.1"/>
</dbReference>
<evidence type="ECO:0000256" key="6">
    <source>
        <dbReference type="ARBA" id="ARBA00023125"/>
    </source>
</evidence>
<dbReference type="Pfam" id="PF19833">
    <property type="entry name" value="RecG_dom3_C"/>
    <property type="match status" value="1"/>
</dbReference>
<sequence>MGKAFEALGVRTAGDVLRYYPRRYADPSTLTDISGLVVGETVSIVAAVKHATIKYARKDGAPRVELEITDGTRSLRATFFTKRPGMAQHMVESMRRGRRGLFTGKVSVFMDQAQLTNPKADWFDGDDDEQEQRAREEAGWPTPIYPASAKLESGKIRAVARLVVEPLRDDEISDPVPAQVREARALGPLRQALYDVHVPRTDQDWKRARHRLRYEEAFVLQAELARRRARAAAEPATARPRVEGGLLDAFDARLPFSLTEGQRAVGAELAAELAQSVPMQRLLQGEVGSGKTVVALRAMLQVVDAGGQAALLAPTEVLASQHARSLRALLGDLAEGGMLGGADVGTRVALLTGSLSTAARRDALLDAASGAAGIVVGTHALLSKNVQFAELGLVVVDEQHKFGVEQRDTLRAKAAVSPHLLVMTATPIPRTVAMTVFGDLETSVLTEVPAGRSGVSTHVVPADNAAWVARTWKRVREEVDSGGRAYVVCARIDGDDDDGAELVADEPVTLADAAAAPRRPLRAVTEVAEELGRLPDLAGIGVGVLHGRMAPEDKERALADFASGAVPVLVSTTVVEVGVDVPEATVMVILDADRFGVSQLHQLRGRIGRGSAPGVCLLVSSAPADSAAGERVQTVAGTRDGFALAGFDLEQRGEGDVLGASQWGAATSLRLLRVTRDGELIDQARSDARALVEQDAELSAWPALQAAIDARLADRRDEFLDRA</sequence>
<dbReference type="InterPro" id="IPR045562">
    <property type="entry name" value="RecG_dom3_C"/>
</dbReference>
<evidence type="ECO:0000256" key="7">
    <source>
        <dbReference type="ARBA" id="ARBA00023204"/>
    </source>
</evidence>
<keyword evidence="12" id="KW-1185">Reference proteome</keyword>
<evidence type="ECO:0000313" key="12">
    <source>
        <dbReference type="Proteomes" id="UP001321453"/>
    </source>
</evidence>
<dbReference type="InterPro" id="IPR014001">
    <property type="entry name" value="Helicase_ATP-bd"/>
</dbReference>
<dbReference type="CDD" id="cd04488">
    <property type="entry name" value="RecG_wedge_OBF"/>
    <property type="match status" value="1"/>
</dbReference>
<feature type="domain" description="Helicase ATP-binding" evidence="9">
    <location>
        <begin position="272"/>
        <end position="445"/>
    </location>
</feature>
<dbReference type="InterPro" id="IPR012340">
    <property type="entry name" value="NA-bd_OB-fold"/>
</dbReference>
<dbReference type="SMART" id="SM00487">
    <property type="entry name" value="DEXDc"/>
    <property type="match status" value="1"/>
</dbReference>
<evidence type="ECO:0000256" key="2">
    <source>
        <dbReference type="ARBA" id="ARBA00022763"/>
    </source>
</evidence>
<dbReference type="Gene3D" id="3.40.50.300">
    <property type="entry name" value="P-loop containing nucleotide triphosphate hydrolases"/>
    <property type="match status" value="2"/>
</dbReference>
<dbReference type="Pfam" id="PF00271">
    <property type="entry name" value="Helicase_C"/>
    <property type="match status" value="1"/>
</dbReference>
<dbReference type="Pfam" id="PF00270">
    <property type="entry name" value="DEAD"/>
    <property type="match status" value="1"/>
</dbReference>
<evidence type="ECO:0000256" key="5">
    <source>
        <dbReference type="ARBA" id="ARBA00022840"/>
    </source>
</evidence>
<evidence type="ECO:0000313" key="11">
    <source>
        <dbReference type="EMBL" id="MDM7831698.1"/>
    </source>
</evidence>
<evidence type="ECO:0000256" key="1">
    <source>
        <dbReference type="ARBA" id="ARBA00022741"/>
    </source>
</evidence>
<dbReference type="EMBL" id="JAUCGR010000002">
    <property type="protein sequence ID" value="MDM7831698.1"/>
    <property type="molecule type" value="Genomic_DNA"/>
</dbReference>
<keyword evidence="6" id="KW-0238">DNA-binding</keyword>
<evidence type="ECO:0000259" key="10">
    <source>
        <dbReference type="PROSITE" id="PS51194"/>
    </source>
</evidence>
<dbReference type="Proteomes" id="UP001321453">
    <property type="component" value="Unassembled WGS sequence"/>
</dbReference>
<evidence type="ECO:0000259" key="9">
    <source>
        <dbReference type="PROSITE" id="PS51192"/>
    </source>
</evidence>